<evidence type="ECO:0000313" key="1">
    <source>
        <dbReference type="EMBL" id="KOC59005.1"/>
    </source>
</evidence>
<evidence type="ECO:0000313" key="2">
    <source>
        <dbReference type="Proteomes" id="UP000053825"/>
    </source>
</evidence>
<name>A0A0L7QKB0_9HYME</name>
<sequence length="60" mass="7033">MENGFNVCSSRRPTYWPMDRNKTPDILDIAITNTNLHIKARKSFELHSEHTYNIPSNPLF</sequence>
<proteinExistence type="predicted"/>
<dbReference type="Proteomes" id="UP000053825">
    <property type="component" value="Unassembled WGS sequence"/>
</dbReference>
<dbReference type="EMBL" id="KQ414986">
    <property type="protein sequence ID" value="KOC59005.1"/>
    <property type="molecule type" value="Genomic_DNA"/>
</dbReference>
<keyword evidence="2" id="KW-1185">Reference proteome</keyword>
<protein>
    <submittedName>
        <fullName evidence="1">Uncharacterized protein</fullName>
    </submittedName>
</protein>
<dbReference type="AlphaFoldDB" id="A0A0L7QKB0"/>
<gene>
    <name evidence="1" type="ORF">WH47_00831</name>
</gene>
<organism evidence="1 2">
    <name type="scientific">Habropoda laboriosa</name>
    <dbReference type="NCBI Taxonomy" id="597456"/>
    <lineage>
        <taxon>Eukaryota</taxon>
        <taxon>Metazoa</taxon>
        <taxon>Ecdysozoa</taxon>
        <taxon>Arthropoda</taxon>
        <taxon>Hexapoda</taxon>
        <taxon>Insecta</taxon>
        <taxon>Pterygota</taxon>
        <taxon>Neoptera</taxon>
        <taxon>Endopterygota</taxon>
        <taxon>Hymenoptera</taxon>
        <taxon>Apocrita</taxon>
        <taxon>Aculeata</taxon>
        <taxon>Apoidea</taxon>
        <taxon>Anthophila</taxon>
        <taxon>Apidae</taxon>
        <taxon>Habropoda</taxon>
    </lineage>
</organism>
<accession>A0A0L7QKB0</accession>
<reference evidence="1 2" key="1">
    <citation type="submission" date="2015-07" db="EMBL/GenBank/DDBJ databases">
        <title>The genome of Habropoda laboriosa.</title>
        <authorList>
            <person name="Pan H."/>
            <person name="Kapheim K."/>
        </authorList>
    </citation>
    <scope>NUCLEOTIDE SEQUENCE [LARGE SCALE GENOMIC DNA]</scope>
    <source>
        <strain evidence="1">0110345459</strain>
    </source>
</reference>